<name>A0A2C6JUB4_9APIC</name>
<dbReference type="Gene3D" id="3.40.50.300">
    <property type="entry name" value="P-loop containing nucleotide triphosphate hydrolases"/>
    <property type="match status" value="1"/>
</dbReference>
<evidence type="ECO:0008006" key="4">
    <source>
        <dbReference type="Google" id="ProtNLM"/>
    </source>
</evidence>
<feature type="compositionally biased region" description="Basic and acidic residues" evidence="1">
    <location>
        <begin position="1230"/>
        <end position="1239"/>
    </location>
</feature>
<feature type="compositionally biased region" description="Basic and acidic residues" evidence="1">
    <location>
        <begin position="64"/>
        <end position="94"/>
    </location>
</feature>
<feature type="compositionally biased region" description="Basic and acidic residues" evidence="1">
    <location>
        <begin position="2143"/>
        <end position="2167"/>
    </location>
</feature>
<keyword evidence="3" id="KW-1185">Reference proteome</keyword>
<feature type="compositionally biased region" description="Basic and acidic residues" evidence="1">
    <location>
        <begin position="1192"/>
        <end position="1206"/>
    </location>
</feature>
<dbReference type="EMBL" id="MIGC01003990">
    <property type="protein sequence ID" value="PHJ18631.1"/>
    <property type="molecule type" value="Genomic_DNA"/>
</dbReference>
<organism evidence="2 3">
    <name type="scientific">Cystoisospora suis</name>
    <dbReference type="NCBI Taxonomy" id="483139"/>
    <lineage>
        <taxon>Eukaryota</taxon>
        <taxon>Sar</taxon>
        <taxon>Alveolata</taxon>
        <taxon>Apicomplexa</taxon>
        <taxon>Conoidasida</taxon>
        <taxon>Coccidia</taxon>
        <taxon>Eucoccidiorida</taxon>
        <taxon>Eimeriorina</taxon>
        <taxon>Sarcocystidae</taxon>
        <taxon>Cystoisospora</taxon>
    </lineage>
</organism>
<feature type="region of interest" description="Disordered" evidence="1">
    <location>
        <begin position="1687"/>
        <end position="1766"/>
    </location>
</feature>
<sequence>MWPSWRTGEKRTGKQKMGGESSEDIERGGVRIRNYVVPKEGVSQCAAHRGRDKRNGEEGTSVGERQDGEAKPHSHRCTEGELRRETKEDGDWWREGGENQAKQLLLSVEGRTGDDIIYDAEQNDGNVEYKLMLTHMTPEKLAHRTTQMKYRLQEGSGVCFYLLGVTDGGRGVGISADCLCGSLDAVEQMAIALSAHPELVHVKQVRGTDGNPKMLRSEKHKTSPFPVIGDSSTCRPNDATTDRLQQTAGQREEKGTGENEDGEGPIVQKADQGTNLATAQDVYQADERRPDGVLRKTEGDKAEQGTLGLHFPGHLSSMFRQKGYPSLDARWIACVRITRFSAEPASPVPRRDEREWTPGGAGEEAGESCREMRVAVLGAHGAGKSSLVAVLADERTLDDGEGSARLQICKHPHEVIVGATSSLHFASLPPSPVAVCRPQPSGVGPCPSSAPVSSPLDQNERFPHRKSSSPVLTSVEDQRFSGRTSPRRTQPGATQAEKADRFGRSSVDNSSAPSSLSPAAACEPGSISSVCQKLGAVQGKDGQEVSSPSPRNSHPPEPSLPASAWLPEDTSLVLDSHETSLSPQTNMAEGGREKKLITDPVRRGKVPRVHEKKGGEKHQVETGPGFHPLFGSSEDEDYDTSSRGGTNLGDLSVTLLKKNGVDERVERRQSGPAVTLLDMAGHPKYMKSSINGLLRECLGHVVLVIDASPEAPSIPAQLQQERLVLATALVLLRLPFVLVLNKWDKRYRTAEGCSGLFDEASSLKAPLLRKNKNAPDRYESSIGLRDSTGKDATSSWGPNSRSVDGTMNGRGECSQVSEKFDAQNRVETIEKEDREKMAEEVLQALVKMLAPASCAIEPFGLLQSSNMVEEVSWGGGIAFQPGEEKRCLSAFGEQVPNGDLSLLPARQSTKQTFAAVSVCERPDREMVTDAPKQQIDCAGQPPHREVASPCGTESTDKHFVMSQGSNDPGSAQRNADANANGRMSCQETVRSQTDVDAAISHNTADGDNKKTETKTRSEAPKEEMKSVRVQETGSGWSDARWDVQRQCEYDESSDTARTSKSEHWSLSEDVRRDLLDRQFCCCANFPALLRTCIVGNQTHEKPVPSSRAIPVSSSPARGGRQKLGQDDSVSFLRCGDVFSVSCVDGRGVEELRRYLQELRLPLFFPACAGHSHRPCFLAPLRGLQTKYGEGGGKYRADGSGRTEGTGRSESPPALPSCRAAKSAAIIWREQHTTRTESARPRHGQKTGGEGTRERNEGDRTTPEELDMKKNPVSVTETDGDEATTHFAEPSCPGTEDSLCFCARRSPVKPSFSLLDSAPFCCVLCRLSDDASFLSSASPSSVFLVSEFFRRNVSAAGRGSEASGWGRPVSALGWDDTEENVFADSSSTPTLSAPRPKPSPFSQSKKDWRESASMTAGRSPEDHPPPGSYLTGESTGTHRTTVGSDPAAVGQQQTVQETSVVLGGILLYGHLAVGDHVFCGPCLSPVPDSKRAGCRTNERHNGKGKEDGSKCSPDCQEEARGEFINRGNTRIRGVSEEKKSPSKERSRGDQGEFREEHPPQNSEGGNAEVDQSEFSVYVESNEKKEYFVHDTSDMKRDAERVQGRESKSDIEKGSEVSTDIIQPRTWWYYRQMRVASLRNSERQPVDFLRASASPIKCSLALVFCQDTTPLDAFPNGSSKSLLVRCRDTSPPRFSEKESDALLQKGGAGDESHAAPKIVRGQRDSVFSERRIGEDVSSASTGAQRKGEQRPDARSSPEPELRTPSEIRNSPLLGTVAQFCDVSMLWFKNKTAWSAHRDSLRRDGRTDGERNGKPIHALTDSSGSQSSHACWYAETKQSKRKVFLHSMGKGGDYCHFRAGMIVLRPPQPTNKEIKEKFRGWGLRNSLLKIQEEVEHEQYSRFVSAPESRGVTTFPSLSSPSALCAAPTPFITPPCSMSGTRGVEGGDLWVMKRDERRQKSGVDKDTSLYCFEDSTPIVSHATHEQGATNSRTSVTVLADDALCSTAVAPRFETNDQTDCVDLLPPSSPALSCLPLPVTTWWCVLHVLAHRSAIRRHAVLVVYAHTIRQAAEVLTILPVSASAVDIRRATTRAASMLRARVCDFKRTREGRTECRATSQWIDDDSQEVAATGKKSRNASVRRKKKRDVADRTEGRLSQRKDGGDEAPRGDGNDVDYPRCLSVRRGHPVTEAERKEVELREVTGERSEIDSSPPSSISPRRAGSLSLAVSETGLVLLHFIAELGAEFLCTGLGLVVSDGVDVQGGLFRRKDIFLCRCSTQISCDLSCSSEGSTAVQ</sequence>
<feature type="region of interest" description="Disordered" evidence="1">
    <location>
        <begin position="535"/>
        <end position="647"/>
    </location>
</feature>
<protein>
    <recommendedName>
        <fullName evidence="4">Elongation factor Tu GTP binding domain-containing protein</fullName>
    </recommendedName>
</protein>
<feature type="compositionally biased region" description="Basic and acidic residues" evidence="1">
    <location>
        <begin position="1794"/>
        <end position="1810"/>
    </location>
</feature>
<reference evidence="2 3" key="1">
    <citation type="journal article" date="2017" name="Int. J. Parasitol.">
        <title>The genome of the protozoan parasite Cystoisospora suis and a reverse vaccinology approach to identify vaccine candidates.</title>
        <authorList>
            <person name="Palmieri N."/>
            <person name="Shrestha A."/>
            <person name="Ruttkowski B."/>
            <person name="Beck T."/>
            <person name="Vogl C."/>
            <person name="Tomley F."/>
            <person name="Blake D.P."/>
            <person name="Joachim A."/>
        </authorList>
    </citation>
    <scope>NUCLEOTIDE SEQUENCE [LARGE SCALE GENOMIC DNA]</scope>
    <source>
        <strain evidence="2 3">Wien I</strain>
    </source>
</reference>
<feature type="compositionally biased region" description="Polar residues" evidence="1">
    <location>
        <begin position="230"/>
        <end position="249"/>
    </location>
</feature>
<feature type="region of interest" description="Disordered" evidence="1">
    <location>
        <begin position="1190"/>
        <end position="1216"/>
    </location>
</feature>
<dbReference type="GO" id="GO:0003746">
    <property type="term" value="F:translation elongation factor activity"/>
    <property type="evidence" value="ECO:0007669"/>
    <property type="project" value="TreeGrafter"/>
</dbReference>
<feature type="region of interest" description="Disordered" evidence="1">
    <location>
        <begin position="1488"/>
        <end position="1569"/>
    </location>
</feature>
<feature type="region of interest" description="Disordered" evidence="1">
    <location>
        <begin position="1230"/>
        <end position="1265"/>
    </location>
</feature>
<feature type="region of interest" description="Disordered" evidence="1">
    <location>
        <begin position="777"/>
        <end position="811"/>
    </location>
</feature>
<proteinExistence type="predicted"/>
<dbReference type="GeneID" id="94430898"/>
<feature type="region of interest" description="Disordered" evidence="1">
    <location>
        <begin position="2121"/>
        <end position="2217"/>
    </location>
</feature>
<feature type="region of interest" description="Disordered" evidence="1">
    <location>
        <begin position="439"/>
        <end position="523"/>
    </location>
</feature>
<feature type="compositionally biased region" description="Basic and acidic residues" evidence="1">
    <location>
        <begin position="1004"/>
        <end position="1028"/>
    </location>
</feature>
<dbReference type="PANTHER" id="PTHR43721:SF9">
    <property type="entry name" value="GTP-BINDING PROTEIN 1"/>
    <property type="match status" value="1"/>
</dbReference>
<comment type="caution">
    <text evidence="2">The sequence shown here is derived from an EMBL/GenBank/DDBJ whole genome shotgun (WGS) entry which is preliminary data.</text>
</comment>
<dbReference type="InterPro" id="IPR027417">
    <property type="entry name" value="P-loop_NTPase"/>
</dbReference>
<evidence type="ECO:0000313" key="2">
    <source>
        <dbReference type="EMBL" id="PHJ18631.1"/>
    </source>
</evidence>
<dbReference type="PANTHER" id="PTHR43721">
    <property type="entry name" value="ELONGATION FACTOR TU-RELATED"/>
    <property type="match status" value="1"/>
</dbReference>
<feature type="compositionally biased region" description="Polar residues" evidence="1">
    <location>
        <begin position="962"/>
        <end position="981"/>
    </location>
</feature>
<feature type="compositionally biased region" description="Polar residues" evidence="1">
    <location>
        <begin position="790"/>
        <end position="805"/>
    </location>
</feature>
<feature type="compositionally biased region" description="Polar residues" evidence="1">
    <location>
        <begin position="1430"/>
        <end position="1442"/>
    </location>
</feature>
<feature type="compositionally biased region" description="Basic and acidic residues" evidence="1">
    <location>
        <begin position="2183"/>
        <end position="2204"/>
    </location>
</feature>
<feature type="compositionally biased region" description="Low complexity" evidence="1">
    <location>
        <begin position="2205"/>
        <end position="2216"/>
    </location>
</feature>
<feature type="region of interest" description="Disordered" evidence="1">
    <location>
        <begin position="1794"/>
        <end position="1823"/>
    </location>
</feature>
<dbReference type="OrthoDB" id="248233at2759"/>
<feature type="region of interest" description="Disordered" evidence="1">
    <location>
        <begin position="208"/>
        <end position="274"/>
    </location>
</feature>
<feature type="compositionally biased region" description="Basic and acidic residues" evidence="1">
    <location>
        <begin position="1532"/>
        <end position="1557"/>
    </location>
</feature>
<feature type="compositionally biased region" description="Basic and acidic residues" evidence="1">
    <location>
        <begin position="1743"/>
        <end position="1763"/>
    </location>
</feature>
<feature type="compositionally biased region" description="Basic residues" evidence="1">
    <location>
        <begin position="2129"/>
        <end position="2142"/>
    </location>
</feature>
<feature type="region of interest" description="Disordered" evidence="1">
    <location>
        <begin position="1380"/>
        <end position="1451"/>
    </location>
</feature>
<feature type="region of interest" description="Disordered" evidence="1">
    <location>
        <begin position="1"/>
        <end position="94"/>
    </location>
</feature>
<feature type="compositionally biased region" description="Basic and acidic residues" evidence="1">
    <location>
        <begin position="1593"/>
        <end position="1613"/>
    </location>
</feature>
<dbReference type="SUPFAM" id="SSF52540">
    <property type="entry name" value="P-loop containing nucleoside triphosphate hydrolases"/>
    <property type="match status" value="1"/>
</dbReference>
<dbReference type="VEuPathDB" id="ToxoDB:CSUI_007542"/>
<dbReference type="Proteomes" id="UP000221165">
    <property type="component" value="Unassembled WGS sequence"/>
</dbReference>
<accession>A0A2C6JUB4</accession>
<feature type="region of interest" description="Disordered" evidence="1">
    <location>
        <begin position="345"/>
        <end position="367"/>
    </location>
</feature>
<dbReference type="InterPro" id="IPR050055">
    <property type="entry name" value="EF-Tu_GTPase"/>
</dbReference>
<feature type="compositionally biased region" description="Basic and acidic residues" evidence="1">
    <location>
        <begin position="1250"/>
        <end position="1265"/>
    </location>
</feature>
<feature type="compositionally biased region" description="Basic and acidic residues" evidence="1">
    <location>
        <begin position="1687"/>
        <end position="1698"/>
    </location>
</feature>
<feature type="compositionally biased region" description="Low complexity" evidence="1">
    <location>
        <begin position="505"/>
        <end position="521"/>
    </location>
</feature>
<feature type="compositionally biased region" description="Basic and acidic residues" evidence="1">
    <location>
        <begin position="1719"/>
        <end position="1732"/>
    </location>
</feature>
<dbReference type="RefSeq" id="XP_067920337.1">
    <property type="nucleotide sequence ID" value="XM_068067687.1"/>
</dbReference>
<feature type="region of interest" description="Disordered" evidence="1">
    <location>
        <begin position="1100"/>
        <end position="1123"/>
    </location>
</feature>
<feature type="compositionally biased region" description="Polar residues" evidence="1">
    <location>
        <begin position="481"/>
        <end position="493"/>
    </location>
</feature>
<feature type="region of interest" description="Disordered" evidence="1">
    <location>
        <begin position="997"/>
        <end position="1033"/>
    </location>
</feature>
<feature type="region of interest" description="Disordered" evidence="1">
    <location>
        <begin position="939"/>
        <end position="981"/>
    </location>
</feature>
<evidence type="ECO:0000256" key="1">
    <source>
        <dbReference type="SAM" id="MobiDB-lite"/>
    </source>
</evidence>
<gene>
    <name evidence="2" type="ORF">CSUI_007542</name>
</gene>
<feature type="compositionally biased region" description="Basic and acidic residues" evidence="1">
    <location>
        <begin position="590"/>
        <end position="620"/>
    </location>
</feature>
<feature type="region of interest" description="Disordered" evidence="1">
    <location>
        <begin position="1593"/>
        <end position="1614"/>
    </location>
</feature>
<evidence type="ECO:0000313" key="3">
    <source>
        <dbReference type="Proteomes" id="UP000221165"/>
    </source>
</evidence>
<feature type="compositionally biased region" description="Basic and acidic residues" evidence="1">
    <location>
        <begin position="1488"/>
        <end position="1508"/>
    </location>
</feature>